<reference evidence="9" key="1">
    <citation type="submission" date="2025-05" db="UniProtKB">
        <authorList>
            <consortium name="RefSeq"/>
        </authorList>
    </citation>
    <scope>NUCLEOTIDE SEQUENCE [LARGE SCALE GENOMIC DNA]</scope>
</reference>
<dbReference type="Proteomes" id="UP000827889">
    <property type="component" value="Chromosome 2"/>
</dbReference>
<evidence type="ECO:0000256" key="5">
    <source>
        <dbReference type="RuleBase" id="RU003616"/>
    </source>
</evidence>
<dbReference type="InterPro" id="IPR008978">
    <property type="entry name" value="HSP20-like_chaperone"/>
</dbReference>
<evidence type="ECO:0000259" key="8">
    <source>
        <dbReference type="PROSITE" id="PS01031"/>
    </source>
</evidence>
<sequence>MELELGLKITQTRDDISSTADLCIAKGGGGIVFLSRETDNMFILTAHLKGYRKERIDIKINEDGTRITISGNKAVQEKVMLGWILYKKEVELRGFQKVFKIPGGVVLDKIKAKFDEDGAILTVFMPKMVQGVSGHVIEEVEELEDDIGCTTKTDRKEIEEEHKDNATKKMKELEEDKEGGVNGGQLEAQVAATDAPKAKHKEPIEEDTEERQIKHPREEGPVPRPLQKEETTMGAQLTKSEDNQQPGKVETTQNAYLDSELAEGESPRQEETSDVENEVQSEDPEDDKHSDVSENTASVESKPKKGKKICAPVVAGSALLVSLIVLVIHWIRAKR</sequence>
<accession>A0A8B8P9Z6</accession>
<evidence type="ECO:0000256" key="3">
    <source>
        <dbReference type="ARBA" id="ARBA00022821"/>
    </source>
</evidence>
<feature type="region of interest" description="Disordered" evidence="6">
    <location>
        <begin position="151"/>
        <end position="308"/>
    </location>
</feature>
<comment type="subcellular location">
    <subcellularLocation>
        <location evidence="1">Cell membrane</location>
        <topology evidence="1">Single-pass membrane protein</topology>
    </subcellularLocation>
</comment>
<keyword evidence="9" id="KW-1185">Reference proteome</keyword>
<evidence type="ECO:0000256" key="6">
    <source>
        <dbReference type="SAM" id="MobiDB-lite"/>
    </source>
</evidence>
<organism evidence="9 10">
    <name type="scientific">Rhodamnia argentea</name>
    <dbReference type="NCBI Taxonomy" id="178133"/>
    <lineage>
        <taxon>Eukaryota</taxon>
        <taxon>Viridiplantae</taxon>
        <taxon>Streptophyta</taxon>
        <taxon>Embryophyta</taxon>
        <taxon>Tracheophyta</taxon>
        <taxon>Spermatophyta</taxon>
        <taxon>Magnoliopsida</taxon>
        <taxon>eudicotyledons</taxon>
        <taxon>Gunneridae</taxon>
        <taxon>Pentapetalae</taxon>
        <taxon>rosids</taxon>
        <taxon>malvids</taxon>
        <taxon>Myrtales</taxon>
        <taxon>Myrtaceae</taxon>
        <taxon>Myrtoideae</taxon>
        <taxon>Myrteae</taxon>
        <taxon>Australasian group</taxon>
        <taxon>Rhodamnia</taxon>
    </lineage>
</organism>
<feature type="transmembrane region" description="Helical" evidence="7">
    <location>
        <begin position="311"/>
        <end position="331"/>
    </location>
</feature>
<dbReference type="GeneID" id="115741624"/>
<dbReference type="SUPFAM" id="SSF49764">
    <property type="entry name" value="HSP20-like chaperones"/>
    <property type="match status" value="1"/>
</dbReference>
<feature type="compositionally biased region" description="Basic and acidic residues" evidence="6">
    <location>
        <begin position="152"/>
        <end position="174"/>
    </location>
</feature>
<gene>
    <name evidence="10" type="primary">LOC115741624</name>
</gene>
<feature type="domain" description="SHSP" evidence="8">
    <location>
        <begin position="24"/>
        <end position="143"/>
    </location>
</feature>
<dbReference type="CDD" id="cd06464">
    <property type="entry name" value="ACD_sHsps-like"/>
    <property type="match status" value="1"/>
</dbReference>
<comment type="similarity">
    <text evidence="4 5">Belongs to the small heat shock protein (HSP20) family.</text>
</comment>
<evidence type="ECO:0000313" key="10">
    <source>
        <dbReference type="RefSeq" id="XP_030531655.1"/>
    </source>
</evidence>
<dbReference type="AlphaFoldDB" id="A0A8B8P9Z6"/>
<protein>
    <submittedName>
        <fullName evidence="10">Uncharacterized protein LOC115741624 isoform X2</fullName>
    </submittedName>
</protein>
<dbReference type="PROSITE" id="PS01031">
    <property type="entry name" value="SHSP"/>
    <property type="match status" value="1"/>
</dbReference>
<dbReference type="GO" id="GO:0006952">
    <property type="term" value="P:defense response"/>
    <property type="evidence" value="ECO:0007669"/>
    <property type="project" value="UniProtKB-KW"/>
</dbReference>
<reference evidence="10" key="2">
    <citation type="submission" date="2025-08" db="UniProtKB">
        <authorList>
            <consortium name="RefSeq"/>
        </authorList>
    </citation>
    <scope>IDENTIFICATION</scope>
    <source>
        <tissue evidence="10">Leaf</tissue>
    </source>
</reference>
<proteinExistence type="inferred from homology"/>
<feature type="compositionally biased region" description="Polar residues" evidence="6">
    <location>
        <begin position="233"/>
        <end position="256"/>
    </location>
</feature>
<feature type="compositionally biased region" description="Acidic residues" evidence="6">
    <location>
        <begin position="272"/>
        <end position="285"/>
    </location>
</feature>
<dbReference type="InterPro" id="IPR002068">
    <property type="entry name" value="A-crystallin/Hsp20_dom"/>
</dbReference>
<name>A0A8B8P9Z6_9MYRT</name>
<dbReference type="PANTHER" id="PTHR43670">
    <property type="entry name" value="HEAT SHOCK PROTEIN 26"/>
    <property type="match status" value="1"/>
</dbReference>
<keyword evidence="3" id="KW-0611">Plant defense</keyword>
<keyword evidence="7" id="KW-1133">Transmembrane helix</keyword>
<evidence type="ECO:0000256" key="1">
    <source>
        <dbReference type="ARBA" id="ARBA00004162"/>
    </source>
</evidence>
<dbReference type="GO" id="GO:0034605">
    <property type="term" value="P:cellular response to heat"/>
    <property type="evidence" value="ECO:0007669"/>
    <property type="project" value="TreeGrafter"/>
</dbReference>
<evidence type="ECO:0000256" key="7">
    <source>
        <dbReference type="SAM" id="Phobius"/>
    </source>
</evidence>
<evidence type="ECO:0000313" key="9">
    <source>
        <dbReference type="Proteomes" id="UP000827889"/>
    </source>
</evidence>
<keyword evidence="7" id="KW-0812">Transmembrane</keyword>
<keyword evidence="7" id="KW-0472">Membrane</keyword>
<evidence type="ECO:0000256" key="2">
    <source>
        <dbReference type="ARBA" id="ARBA00022475"/>
    </source>
</evidence>
<dbReference type="Pfam" id="PF00011">
    <property type="entry name" value="HSP20"/>
    <property type="match status" value="1"/>
</dbReference>
<dbReference type="GO" id="GO:0005886">
    <property type="term" value="C:plasma membrane"/>
    <property type="evidence" value="ECO:0007669"/>
    <property type="project" value="UniProtKB-SubCell"/>
</dbReference>
<keyword evidence="2" id="KW-1003">Cell membrane</keyword>
<dbReference type="Gene3D" id="2.60.40.790">
    <property type="match status" value="1"/>
</dbReference>
<evidence type="ECO:0000256" key="4">
    <source>
        <dbReference type="PROSITE-ProRule" id="PRU00285"/>
    </source>
</evidence>
<dbReference type="PANTHER" id="PTHR43670:SF34">
    <property type="entry name" value="HSP20-LIKE CHAPERONES SUPERFAMILY PROTEIN"/>
    <property type="match status" value="1"/>
</dbReference>
<dbReference type="RefSeq" id="XP_030531655.1">
    <property type="nucleotide sequence ID" value="XM_030675795.2"/>
</dbReference>
<feature type="compositionally biased region" description="Basic and acidic residues" evidence="6">
    <location>
        <begin position="210"/>
        <end position="231"/>
    </location>
</feature>